<keyword evidence="1" id="KW-1133">Transmembrane helix</keyword>
<evidence type="ECO:0000313" key="3">
    <source>
        <dbReference type="Proteomes" id="UP000006639"/>
    </source>
</evidence>
<dbReference type="EMBL" id="CP002130">
    <property type="protein sequence ID" value="AEI88612.1"/>
    <property type="molecule type" value="Genomic_DNA"/>
</dbReference>
<keyword evidence="1" id="KW-0812">Transmembrane</keyword>
<keyword evidence="1" id="KW-0472">Membrane</keyword>
<gene>
    <name evidence="2" type="ordered locus">midi_00302</name>
</gene>
<proteinExistence type="predicted"/>
<accession>F7XVB3</accession>
<dbReference type="KEGG" id="mmn:midi_00302"/>
<dbReference type="RefSeq" id="WP_013950828.1">
    <property type="nucleotide sequence ID" value="NC_015722.1"/>
</dbReference>
<feature type="transmembrane region" description="Helical" evidence="1">
    <location>
        <begin position="212"/>
        <end position="232"/>
    </location>
</feature>
<dbReference type="AlphaFoldDB" id="F7XVB3"/>
<evidence type="ECO:0000256" key="1">
    <source>
        <dbReference type="SAM" id="Phobius"/>
    </source>
</evidence>
<feature type="transmembrane region" description="Helical" evidence="1">
    <location>
        <begin position="110"/>
        <end position="133"/>
    </location>
</feature>
<organism evidence="2 3">
    <name type="scientific">Midichloria mitochondrii (strain IricVA)</name>
    <dbReference type="NCBI Taxonomy" id="696127"/>
    <lineage>
        <taxon>Bacteria</taxon>
        <taxon>Pseudomonadati</taxon>
        <taxon>Pseudomonadota</taxon>
        <taxon>Alphaproteobacteria</taxon>
        <taxon>Rickettsiales</taxon>
        <taxon>Candidatus Midichloriaceae</taxon>
        <taxon>Candidatus Midichloria</taxon>
    </lineage>
</organism>
<keyword evidence="3" id="KW-1185">Reference proteome</keyword>
<evidence type="ECO:0000313" key="2">
    <source>
        <dbReference type="EMBL" id="AEI88612.1"/>
    </source>
</evidence>
<name>F7XVB3_MIDMI</name>
<feature type="transmembrane region" description="Helical" evidence="1">
    <location>
        <begin position="139"/>
        <end position="166"/>
    </location>
</feature>
<sequence length="243" mass="27511">MPDLIKTTKSIIQSKFGLFLSVYIQVALLLLVTTLSSSINPSLFNKNYVANEIPNIDELPFSQFFLLIFLTFLNFAYISTSNIYVTIINKESYKLSNQLYFVFKNIFKVILLRLNIFLISIAVCGFIFTLIKLLSSSSILALISISFIALFYLTPILLIADVELLLNKSSVVQSINKSFLFVKENLAKCMKISTMVAVLYISLAFLQNSIVYIVLCCLANTFVSVLFTIFYVQNKNNSINDEI</sequence>
<feature type="transmembrane region" description="Helical" evidence="1">
    <location>
        <begin position="16"/>
        <end position="39"/>
    </location>
</feature>
<dbReference type="Proteomes" id="UP000006639">
    <property type="component" value="Chromosome"/>
</dbReference>
<dbReference type="HOGENOM" id="CLU_1141549_0_0_5"/>
<reference evidence="2 3" key="1">
    <citation type="journal article" date="2011" name="Mol. Biol. Evol.">
        <title>Phylogenomic evidence for the presence of a flagellum and cbb3 oxidase in the free-living mitochondrial ancestor.</title>
        <authorList>
            <person name="Sassera D."/>
            <person name="Lo N."/>
            <person name="Epis S."/>
            <person name="D'Auria G."/>
            <person name="Montagna M."/>
            <person name="Comandatore F."/>
            <person name="Horner D."/>
            <person name="Pereto J."/>
            <person name="Luciano A.M."/>
            <person name="Franciosi F."/>
            <person name="Ferri E."/>
            <person name="Crotti E."/>
            <person name="Bazzocchi C."/>
            <person name="Daffonchio D."/>
            <person name="Sacchi L."/>
            <person name="Moya A."/>
            <person name="Latorre A."/>
            <person name="Bandi C."/>
        </authorList>
    </citation>
    <scope>NUCLEOTIDE SEQUENCE [LARGE SCALE GENOMIC DNA]</scope>
    <source>
        <strain evidence="2 3">IricVA</strain>
    </source>
</reference>
<feature type="transmembrane region" description="Helical" evidence="1">
    <location>
        <begin position="64"/>
        <end position="89"/>
    </location>
</feature>
<protein>
    <submittedName>
        <fullName evidence="2">Uncharacterized protein</fullName>
    </submittedName>
</protein>
<feature type="transmembrane region" description="Helical" evidence="1">
    <location>
        <begin position="186"/>
        <end position="206"/>
    </location>
</feature>